<dbReference type="GO" id="GO:0008270">
    <property type="term" value="F:zinc ion binding"/>
    <property type="evidence" value="ECO:0007669"/>
    <property type="project" value="InterPro"/>
</dbReference>
<dbReference type="InterPro" id="IPR014782">
    <property type="entry name" value="Peptidase_M1_dom"/>
</dbReference>
<dbReference type="CDD" id="cd09604">
    <property type="entry name" value="M1_APN_like"/>
    <property type="match status" value="1"/>
</dbReference>
<dbReference type="AlphaFoldDB" id="A0A562TYP8"/>
<dbReference type="Proteomes" id="UP000317010">
    <property type="component" value="Unassembled WGS sequence"/>
</dbReference>
<dbReference type="InterPro" id="IPR027268">
    <property type="entry name" value="Peptidase_M4/M1_CTD_sf"/>
</dbReference>
<gene>
    <name evidence="3" type="ORF">JN11_03295</name>
</gene>
<dbReference type="EMBL" id="VLLI01000009">
    <property type="protein sequence ID" value="TWI98216.1"/>
    <property type="molecule type" value="Genomic_DNA"/>
</dbReference>
<dbReference type="Pfam" id="PF01433">
    <property type="entry name" value="Peptidase_M1"/>
    <property type="match status" value="1"/>
</dbReference>
<evidence type="ECO:0000313" key="4">
    <source>
        <dbReference type="Proteomes" id="UP000317010"/>
    </source>
</evidence>
<organism evidence="3 4">
    <name type="scientific">Mucilaginibacter frigoritolerans</name>
    <dbReference type="NCBI Taxonomy" id="652788"/>
    <lineage>
        <taxon>Bacteria</taxon>
        <taxon>Pseudomonadati</taxon>
        <taxon>Bacteroidota</taxon>
        <taxon>Sphingobacteriia</taxon>
        <taxon>Sphingobacteriales</taxon>
        <taxon>Sphingobacteriaceae</taxon>
        <taxon>Mucilaginibacter</taxon>
    </lineage>
</organism>
<comment type="caution">
    <text evidence="3">The sequence shown here is derived from an EMBL/GenBank/DDBJ whole genome shotgun (WGS) entry which is preliminary data.</text>
</comment>
<protein>
    <recommendedName>
        <fullName evidence="2">Peptidase M1 membrane alanine aminopeptidase domain-containing protein</fullName>
    </recommendedName>
</protein>
<keyword evidence="4" id="KW-1185">Reference proteome</keyword>
<name>A0A562TYP8_9SPHI</name>
<accession>A0A562TYP8</accession>
<evidence type="ECO:0000313" key="3">
    <source>
        <dbReference type="EMBL" id="TWI98216.1"/>
    </source>
</evidence>
<sequence length="867" mass="97908">MKLYKSLLALLVGIGVHNVNAQSTDQSPAKYDQHKVFSPLFYPAKGNEYRAASGAPGVKYWQNHADYKLNVTLDTAKHRVSGTTVITYTNNSPDPLSFLWLQVDQNIYREDSRGEATSPVTGGRFTNKTFTNGDEIKGVYVIKNGKQEKVDYLVTDTRMQIKLSDTLRSGGSKLLIKIDYAFDVPEYGTDRMGRKLFKNGWIYELAQWYPRMEVYDDVTGWNVIPYMGASEFYLEYGNFDYTVTAPSNMVVVGSGELLNPLEVLTPKIISRLASAKNSDKTVMIKDSAELNNPDLHPQKPTLTWHFFCKNSRDVSWAASKAFMWDAARINLPSGKKALAQSVYPVESKGMGAWSRSTEYVKACIELYSNEWFEYTYPVATNVAGIVGGMEYPGIVFCGSDNQSGALWEVTNHEFGHNWFPMIVGSNERKYAWMDEGFNTFINKVDTKVFNKGEYFEPQDQHMAAPNMFSADADAIMNTPDVIQPDYLGYAAYEKPALGLTILREQILGEKRFDYAFQTYIKRWAFKHPTPWDFFHTIDNAAGEDLSWFWNEWFFNTWKLDQAVKSIDYQDNDPSKGALITIENLEEMAMPVTIAIKEENGKTGTVNLPAEIWQRGASWTFAYKSTSKIEYAIIDPDHVLPDVNPENNSFSGIAIPQGVTAATVIKTYIDAIGGENRLKDVKDLTINAEGSVQGLAVIRVNKYKTPDEFFQDISVPAYNNLNVSHIIINGDSLNVMQMRKQAVIPATEKGAVKARYKLFPELDFNKSGYSMQLDPTIKVINGQLAYLVKVTMPDGTKVNYFYDQKTGLKLKQFTDVKGSTQMEWSDYRDIQTGIKIPFSEKTTVVGQPIEFKVKTTEVNSNISNDIFK</sequence>
<evidence type="ECO:0000259" key="2">
    <source>
        <dbReference type="Pfam" id="PF01433"/>
    </source>
</evidence>
<dbReference type="RefSeq" id="WP_170227772.1">
    <property type="nucleotide sequence ID" value="NZ_VLLI01000009.1"/>
</dbReference>
<reference evidence="3 4" key="1">
    <citation type="submission" date="2019-07" db="EMBL/GenBank/DDBJ databases">
        <title>Genomic Encyclopedia of Archaeal and Bacterial Type Strains, Phase II (KMG-II): from individual species to whole genera.</title>
        <authorList>
            <person name="Goeker M."/>
        </authorList>
    </citation>
    <scope>NUCLEOTIDE SEQUENCE [LARGE SCALE GENOMIC DNA]</scope>
    <source>
        <strain evidence="3 4">ATCC BAA-1854</strain>
    </source>
</reference>
<dbReference type="SUPFAM" id="SSF55486">
    <property type="entry name" value="Metalloproteases ('zincins'), catalytic domain"/>
    <property type="match status" value="1"/>
</dbReference>
<feature type="signal peptide" evidence="1">
    <location>
        <begin position="1"/>
        <end position="21"/>
    </location>
</feature>
<feature type="chain" id="PRO_5021992493" description="Peptidase M1 membrane alanine aminopeptidase domain-containing protein" evidence="1">
    <location>
        <begin position="22"/>
        <end position="867"/>
    </location>
</feature>
<dbReference type="Gene3D" id="1.10.390.10">
    <property type="entry name" value="Neutral Protease Domain 2"/>
    <property type="match status" value="1"/>
</dbReference>
<dbReference type="GO" id="GO:0008237">
    <property type="term" value="F:metallopeptidase activity"/>
    <property type="evidence" value="ECO:0007669"/>
    <property type="project" value="InterPro"/>
</dbReference>
<proteinExistence type="predicted"/>
<evidence type="ECO:0000256" key="1">
    <source>
        <dbReference type="SAM" id="SignalP"/>
    </source>
</evidence>
<feature type="domain" description="Peptidase M1 membrane alanine aminopeptidase" evidence="2">
    <location>
        <begin position="400"/>
        <end position="552"/>
    </location>
</feature>
<keyword evidence="1" id="KW-0732">Signal</keyword>